<gene>
    <name evidence="1" type="primary">X975_14697</name>
    <name evidence="1" type="ORF">TNIN_137711</name>
</gene>
<protein>
    <recommendedName>
        <fullName evidence="3">MULE transposase domain-containing protein</fullName>
    </recommendedName>
</protein>
<sequence length="91" mass="10522">MTEAQLELLQIYGKNIIMVDLPHGTNQYGYLLTTVMVSDDNHEGLPVAICYSNRVCSDIFEPFFEEMRNRLTHLQSKVFMSDDPSFWNACK</sequence>
<name>A0A8X6X5E2_9ARAC</name>
<dbReference type="AlphaFoldDB" id="A0A8X6X5E2"/>
<dbReference type="Proteomes" id="UP000886998">
    <property type="component" value="Unassembled WGS sequence"/>
</dbReference>
<evidence type="ECO:0000313" key="1">
    <source>
        <dbReference type="EMBL" id="GFY45746.1"/>
    </source>
</evidence>
<evidence type="ECO:0008006" key="3">
    <source>
        <dbReference type="Google" id="ProtNLM"/>
    </source>
</evidence>
<organism evidence="1 2">
    <name type="scientific">Trichonephila inaurata madagascariensis</name>
    <dbReference type="NCBI Taxonomy" id="2747483"/>
    <lineage>
        <taxon>Eukaryota</taxon>
        <taxon>Metazoa</taxon>
        <taxon>Ecdysozoa</taxon>
        <taxon>Arthropoda</taxon>
        <taxon>Chelicerata</taxon>
        <taxon>Arachnida</taxon>
        <taxon>Araneae</taxon>
        <taxon>Araneomorphae</taxon>
        <taxon>Entelegynae</taxon>
        <taxon>Araneoidea</taxon>
        <taxon>Nephilidae</taxon>
        <taxon>Trichonephila</taxon>
        <taxon>Trichonephila inaurata</taxon>
    </lineage>
</organism>
<comment type="caution">
    <text evidence="1">The sequence shown here is derived from an EMBL/GenBank/DDBJ whole genome shotgun (WGS) entry which is preliminary data.</text>
</comment>
<reference evidence="1" key="1">
    <citation type="submission" date="2020-08" db="EMBL/GenBank/DDBJ databases">
        <title>Multicomponent nature underlies the extraordinary mechanical properties of spider dragline silk.</title>
        <authorList>
            <person name="Kono N."/>
            <person name="Nakamura H."/>
            <person name="Mori M."/>
            <person name="Yoshida Y."/>
            <person name="Ohtoshi R."/>
            <person name="Malay A.D."/>
            <person name="Moran D.A.P."/>
            <person name="Tomita M."/>
            <person name="Numata K."/>
            <person name="Arakawa K."/>
        </authorList>
    </citation>
    <scope>NUCLEOTIDE SEQUENCE</scope>
</reference>
<evidence type="ECO:0000313" key="2">
    <source>
        <dbReference type="Proteomes" id="UP000886998"/>
    </source>
</evidence>
<dbReference type="EMBL" id="BMAV01005017">
    <property type="protein sequence ID" value="GFY45746.1"/>
    <property type="molecule type" value="Genomic_DNA"/>
</dbReference>
<keyword evidence="2" id="KW-1185">Reference proteome</keyword>
<proteinExistence type="predicted"/>
<dbReference type="OrthoDB" id="6426030at2759"/>
<accession>A0A8X6X5E2</accession>